<dbReference type="AlphaFoldDB" id="A0ABD1LHP4"/>
<dbReference type="InterPro" id="IPR055281">
    <property type="entry name" value="GIR1-2/SIED1"/>
</dbReference>
<gene>
    <name evidence="3" type="ORF">Fmac_027415</name>
</gene>
<evidence type="ECO:0000259" key="2">
    <source>
        <dbReference type="Pfam" id="PF24747"/>
    </source>
</evidence>
<organism evidence="3 4">
    <name type="scientific">Flemingia macrophylla</name>
    <dbReference type="NCBI Taxonomy" id="520843"/>
    <lineage>
        <taxon>Eukaryota</taxon>
        <taxon>Viridiplantae</taxon>
        <taxon>Streptophyta</taxon>
        <taxon>Embryophyta</taxon>
        <taxon>Tracheophyta</taxon>
        <taxon>Spermatophyta</taxon>
        <taxon>Magnoliopsida</taxon>
        <taxon>eudicotyledons</taxon>
        <taxon>Gunneridae</taxon>
        <taxon>Pentapetalae</taxon>
        <taxon>rosids</taxon>
        <taxon>fabids</taxon>
        <taxon>Fabales</taxon>
        <taxon>Fabaceae</taxon>
        <taxon>Papilionoideae</taxon>
        <taxon>50 kb inversion clade</taxon>
        <taxon>NPAAA clade</taxon>
        <taxon>indigoferoid/millettioid clade</taxon>
        <taxon>Phaseoleae</taxon>
        <taxon>Flemingia</taxon>
    </lineage>
</organism>
<dbReference type="EMBL" id="JBGMDY010000009">
    <property type="protein sequence ID" value="KAL2323036.1"/>
    <property type="molecule type" value="Genomic_DNA"/>
</dbReference>
<feature type="region of interest" description="Disordered" evidence="1">
    <location>
        <begin position="1"/>
        <end position="65"/>
    </location>
</feature>
<comment type="caution">
    <text evidence="3">The sequence shown here is derived from an EMBL/GenBank/DDBJ whole genome shotgun (WGS) entry which is preliminary data.</text>
</comment>
<dbReference type="PANTHER" id="PTHR33177">
    <property type="entry name" value="PUTATIVE-RELATED"/>
    <property type="match status" value="1"/>
</dbReference>
<protein>
    <recommendedName>
        <fullName evidence="2">GIR1-like zinc ribbon domain-containing protein</fullName>
    </recommendedName>
</protein>
<proteinExistence type="predicted"/>
<keyword evidence="4" id="KW-1185">Reference proteome</keyword>
<feature type="compositionally biased region" description="Polar residues" evidence="1">
    <location>
        <begin position="31"/>
        <end position="46"/>
    </location>
</feature>
<dbReference type="PANTHER" id="PTHR33177:SF74">
    <property type="entry name" value="PROTEIN GL2-INTERACTING REPRESSOR 1"/>
    <property type="match status" value="1"/>
</dbReference>
<feature type="compositionally biased region" description="Basic and acidic residues" evidence="1">
    <location>
        <begin position="1"/>
        <end position="13"/>
    </location>
</feature>
<sequence>MSDRNEGKPKLELRLNLSPPRVFNHRPASPTLPTIMSSTSPPNSSGYMKVKQEEEDNNVNNNDVDCSNNPEVVPLVLIGCPRCLMYILVPKDNLMCPKCKSTNFIKFFRDNNNINNNPIIMKRE</sequence>
<reference evidence="3 4" key="1">
    <citation type="submission" date="2024-08" db="EMBL/GenBank/DDBJ databases">
        <title>Insights into the chromosomal genome structure of Flemingia macrophylla.</title>
        <authorList>
            <person name="Ding Y."/>
            <person name="Zhao Y."/>
            <person name="Bi W."/>
            <person name="Wu M."/>
            <person name="Zhao G."/>
            <person name="Gong Y."/>
            <person name="Li W."/>
            <person name="Zhang P."/>
        </authorList>
    </citation>
    <scope>NUCLEOTIDE SEQUENCE [LARGE SCALE GENOMIC DNA]</scope>
    <source>
        <strain evidence="3">DYQJB</strain>
        <tissue evidence="3">Leaf</tissue>
    </source>
</reference>
<dbReference type="Pfam" id="PF24747">
    <property type="entry name" value="Zn-ribbon_GIR1"/>
    <property type="match status" value="1"/>
</dbReference>
<dbReference type="Proteomes" id="UP001603857">
    <property type="component" value="Unassembled WGS sequence"/>
</dbReference>
<accession>A0ABD1LHP4</accession>
<feature type="domain" description="GIR1-like zinc ribbon" evidence="2">
    <location>
        <begin position="75"/>
        <end position="108"/>
    </location>
</feature>
<evidence type="ECO:0000313" key="3">
    <source>
        <dbReference type="EMBL" id="KAL2323036.1"/>
    </source>
</evidence>
<evidence type="ECO:0000256" key="1">
    <source>
        <dbReference type="SAM" id="MobiDB-lite"/>
    </source>
</evidence>
<name>A0ABD1LHP4_9FABA</name>
<dbReference type="InterPro" id="IPR056440">
    <property type="entry name" value="Zn-ribbon_GIR1"/>
</dbReference>
<evidence type="ECO:0000313" key="4">
    <source>
        <dbReference type="Proteomes" id="UP001603857"/>
    </source>
</evidence>